<sequence length="184" mass="21418">MNQQYINLITNLFSLSLTQLLYKFQVYPAECFHQKSAVGLTLWSLKQSILSEYVDKLIQQLQDLISILEGIEIQIKQENKILTTYTINIVFNQENNEQFSQFDSDIQLKTLIYTLNQKLKTYKVDDKPKTFSVNFLSNGAETQNKGVQENLLQNWILIKETKKRETQLVNSLHMPNLDILVGLI</sequence>
<evidence type="ECO:0000313" key="1">
    <source>
        <dbReference type="EMBL" id="CAD8055954.1"/>
    </source>
</evidence>
<dbReference type="Proteomes" id="UP000688137">
    <property type="component" value="Unassembled WGS sequence"/>
</dbReference>
<dbReference type="AlphaFoldDB" id="A0A8S1KYJ0"/>
<evidence type="ECO:0000313" key="2">
    <source>
        <dbReference type="Proteomes" id="UP000688137"/>
    </source>
</evidence>
<name>A0A8S1KYJ0_PARPR</name>
<reference evidence="1" key="1">
    <citation type="submission" date="2021-01" db="EMBL/GenBank/DDBJ databases">
        <authorList>
            <consortium name="Genoscope - CEA"/>
            <person name="William W."/>
        </authorList>
    </citation>
    <scope>NUCLEOTIDE SEQUENCE</scope>
</reference>
<proteinExistence type="predicted"/>
<organism evidence="1 2">
    <name type="scientific">Paramecium primaurelia</name>
    <dbReference type="NCBI Taxonomy" id="5886"/>
    <lineage>
        <taxon>Eukaryota</taxon>
        <taxon>Sar</taxon>
        <taxon>Alveolata</taxon>
        <taxon>Ciliophora</taxon>
        <taxon>Intramacronucleata</taxon>
        <taxon>Oligohymenophorea</taxon>
        <taxon>Peniculida</taxon>
        <taxon>Parameciidae</taxon>
        <taxon>Paramecium</taxon>
    </lineage>
</organism>
<dbReference type="OMA" id="ECFHQKS"/>
<accession>A0A8S1KYJ0</accession>
<dbReference type="EMBL" id="CAJJDM010000022">
    <property type="protein sequence ID" value="CAD8055954.1"/>
    <property type="molecule type" value="Genomic_DNA"/>
</dbReference>
<keyword evidence="2" id="KW-1185">Reference proteome</keyword>
<gene>
    <name evidence="1" type="ORF">PPRIM_AZ9-3.1.T0240056</name>
</gene>
<comment type="caution">
    <text evidence="1">The sequence shown here is derived from an EMBL/GenBank/DDBJ whole genome shotgun (WGS) entry which is preliminary data.</text>
</comment>
<evidence type="ECO:0008006" key="3">
    <source>
        <dbReference type="Google" id="ProtNLM"/>
    </source>
</evidence>
<protein>
    <recommendedName>
        <fullName evidence="3">HORMA domain-containing protein</fullName>
    </recommendedName>
</protein>